<keyword evidence="3" id="KW-1185">Reference proteome</keyword>
<name>A0A8E2EVD8_9PEZI</name>
<protein>
    <submittedName>
        <fullName evidence="2">Uncharacterized protein</fullName>
    </submittedName>
</protein>
<accession>A0A8E2EVD8</accession>
<dbReference type="EMBL" id="KV750308">
    <property type="protein sequence ID" value="OCL05363.1"/>
    <property type="molecule type" value="Genomic_DNA"/>
</dbReference>
<feature type="compositionally biased region" description="Low complexity" evidence="1">
    <location>
        <begin position="159"/>
        <end position="188"/>
    </location>
</feature>
<dbReference type="AlphaFoldDB" id="A0A8E2EVD8"/>
<organism evidence="2 3">
    <name type="scientific">Glonium stellatum</name>
    <dbReference type="NCBI Taxonomy" id="574774"/>
    <lineage>
        <taxon>Eukaryota</taxon>
        <taxon>Fungi</taxon>
        <taxon>Dikarya</taxon>
        <taxon>Ascomycota</taxon>
        <taxon>Pezizomycotina</taxon>
        <taxon>Dothideomycetes</taxon>
        <taxon>Pleosporomycetidae</taxon>
        <taxon>Gloniales</taxon>
        <taxon>Gloniaceae</taxon>
        <taxon>Glonium</taxon>
    </lineage>
</organism>
<evidence type="ECO:0000313" key="3">
    <source>
        <dbReference type="Proteomes" id="UP000250140"/>
    </source>
</evidence>
<evidence type="ECO:0000313" key="2">
    <source>
        <dbReference type="EMBL" id="OCL05363.1"/>
    </source>
</evidence>
<reference evidence="2 3" key="1">
    <citation type="journal article" date="2016" name="Nat. Commun.">
        <title>Ectomycorrhizal ecology is imprinted in the genome of the dominant symbiotic fungus Cenococcum geophilum.</title>
        <authorList>
            <consortium name="DOE Joint Genome Institute"/>
            <person name="Peter M."/>
            <person name="Kohler A."/>
            <person name="Ohm R.A."/>
            <person name="Kuo A."/>
            <person name="Krutzmann J."/>
            <person name="Morin E."/>
            <person name="Arend M."/>
            <person name="Barry K.W."/>
            <person name="Binder M."/>
            <person name="Choi C."/>
            <person name="Clum A."/>
            <person name="Copeland A."/>
            <person name="Grisel N."/>
            <person name="Haridas S."/>
            <person name="Kipfer T."/>
            <person name="LaButti K."/>
            <person name="Lindquist E."/>
            <person name="Lipzen A."/>
            <person name="Maire R."/>
            <person name="Meier B."/>
            <person name="Mihaltcheva S."/>
            <person name="Molinier V."/>
            <person name="Murat C."/>
            <person name="Poggeler S."/>
            <person name="Quandt C.A."/>
            <person name="Sperisen C."/>
            <person name="Tritt A."/>
            <person name="Tisserant E."/>
            <person name="Crous P.W."/>
            <person name="Henrissat B."/>
            <person name="Nehls U."/>
            <person name="Egli S."/>
            <person name="Spatafora J.W."/>
            <person name="Grigoriev I.V."/>
            <person name="Martin F.M."/>
        </authorList>
    </citation>
    <scope>NUCLEOTIDE SEQUENCE [LARGE SCALE GENOMIC DNA]</scope>
    <source>
        <strain evidence="2 3">CBS 207.34</strain>
    </source>
</reference>
<proteinExistence type="predicted"/>
<gene>
    <name evidence="2" type="ORF">AOQ84DRAFT_441505</name>
</gene>
<dbReference type="OrthoDB" id="5272500at2759"/>
<sequence>MACITTLSNSASHSESPFSIPHEDVTALCSSEGFQVLRKYLANNAENTFCSEHDNCDAKARETWLLHRDILHALVMPVVQLFKRATALAEAALCTRRPEDLELAFGGDARSAFLWLQCFLADEDDWCRTRGCPACATTTTLSTESHIRLTIAASLLSTSSTSPSSAPASTANTNTNTNTNAAVNANANPTPPPTPSSSPSSTPTHAHAHTHTHNNSGLSLPPLPHILPALRQALSSDPFWGPDYWPYLLSRANLLSSGIHALIRECGNLEALVSSPPSLHQGGRKRGVLDEGDGTRLRKSRLAKRQLRMKGEEMELLRRRAWQCWAVVAMPTEVRKAALGGGIGLGISVGGPGKGGERRGRSLTCP</sequence>
<evidence type="ECO:0000256" key="1">
    <source>
        <dbReference type="SAM" id="MobiDB-lite"/>
    </source>
</evidence>
<dbReference type="Proteomes" id="UP000250140">
    <property type="component" value="Unassembled WGS sequence"/>
</dbReference>
<feature type="region of interest" description="Disordered" evidence="1">
    <location>
        <begin position="159"/>
        <end position="220"/>
    </location>
</feature>